<evidence type="ECO:0000313" key="2">
    <source>
        <dbReference type="EMBL" id="PJA15182.1"/>
    </source>
</evidence>
<dbReference type="AlphaFoldDB" id="A0A2M7W2R2"/>
<evidence type="ECO:0000313" key="3">
    <source>
        <dbReference type="Proteomes" id="UP000228952"/>
    </source>
</evidence>
<keyword evidence="1" id="KW-0812">Transmembrane</keyword>
<organism evidence="2 3">
    <name type="scientific">Candidatus Dojkabacteria bacterium CG_4_10_14_0_2_um_filter_Dojkabacteria_WS6_41_15</name>
    <dbReference type="NCBI Taxonomy" id="2014249"/>
    <lineage>
        <taxon>Bacteria</taxon>
        <taxon>Candidatus Dojkabacteria</taxon>
    </lineage>
</organism>
<keyword evidence="1" id="KW-0472">Membrane</keyword>
<dbReference type="Pfam" id="PF12732">
    <property type="entry name" value="YtxH"/>
    <property type="match status" value="1"/>
</dbReference>
<name>A0A2M7W2R2_9BACT</name>
<sequence length="108" mass="11847">MGTKSFVKGLAAGAVIGAAVGVATGLLNAPKSGKELRKDFADYANKMRMDVEKMLKNAKKVTKETYDTAVEEVTKLYDKVKSIDKEDLAALKEKLLAEWEVVVKKLQK</sequence>
<gene>
    <name evidence="2" type="ORF">COX64_01055</name>
</gene>
<dbReference type="PANTHER" id="PTHR35792">
    <property type="entry name" value="GENERAL STRESS PROTEIN"/>
    <property type="match status" value="1"/>
</dbReference>
<dbReference type="InterPro" id="IPR052928">
    <property type="entry name" value="Desiccation-related_membrane"/>
</dbReference>
<reference evidence="3" key="1">
    <citation type="submission" date="2017-09" db="EMBL/GenBank/DDBJ databases">
        <title>Depth-based differentiation of microbial function through sediment-hosted aquifers and enrichment of novel symbionts in the deep terrestrial subsurface.</title>
        <authorList>
            <person name="Probst A.J."/>
            <person name="Ladd B."/>
            <person name="Jarett J.K."/>
            <person name="Geller-Mcgrath D.E."/>
            <person name="Sieber C.M.K."/>
            <person name="Emerson J.B."/>
            <person name="Anantharaman K."/>
            <person name="Thomas B.C."/>
            <person name="Malmstrom R."/>
            <person name="Stieglmeier M."/>
            <person name="Klingl A."/>
            <person name="Woyke T."/>
            <person name="Ryan C.M."/>
            <person name="Banfield J.F."/>
        </authorList>
    </citation>
    <scope>NUCLEOTIDE SEQUENCE [LARGE SCALE GENOMIC DNA]</scope>
</reference>
<dbReference type="EMBL" id="PFQB01000023">
    <property type="protein sequence ID" value="PJA15182.1"/>
    <property type="molecule type" value="Genomic_DNA"/>
</dbReference>
<accession>A0A2M7W2R2</accession>
<evidence type="ECO:0000256" key="1">
    <source>
        <dbReference type="SAM" id="Phobius"/>
    </source>
</evidence>
<dbReference type="Proteomes" id="UP000228952">
    <property type="component" value="Unassembled WGS sequence"/>
</dbReference>
<keyword evidence="1" id="KW-1133">Transmembrane helix</keyword>
<proteinExistence type="predicted"/>
<comment type="caution">
    <text evidence="2">The sequence shown here is derived from an EMBL/GenBank/DDBJ whole genome shotgun (WGS) entry which is preliminary data.</text>
</comment>
<dbReference type="PANTHER" id="PTHR35792:SF2">
    <property type="entry name" value="GENERAL STRESS PROTEIN"/>
    <property type="match status" value="1"/>
</dbReference>
<dbReference type="InterPro" id="IPR024623">
    <property type="entry name" value="YtxH"/>
</dbReference>
<feature type="transmembrane region" description="Helical" evidence="1">
    <location>
        <begin position="6"/>
        <end position="29"/>
    </location>
</feature>
<protein>
    <submittedName>
        <fullName evidence="2">YtxH domain-containing protein</fullName>
    </submittedName>
</protein>